<gene>
    <name evidence="1" type="ORF">JEQ17_48120</name>
</gene>
<dbReference type="Proteomes" id="UP000595636">
    <property type="component" value="Plasmid unnamed1"/>
</dbReference>
<reference evidence="1 2" key="1">
    <citation type="submission" date="2020-12" db="EMBL/GenBank/DDBJ databases">
        <title>A novel species.</title>
        <authorList>
            <person name="Li K."/>
        </authorList>
    </citation>
    <scope>NUCLEOTIDE SEQUENCE [LARGE SCALE GENOMIC DNA]</scope>
    <source>
        <strain evidence="1 2">ZYC-3</strain>
        <plasmid evidence="1 2">unnamed1</plasmid>
    </source>
</reference>
<dbReference type="AlphaFoldDB" id="A0A7T7L6Q1"/>
<dbReference type="KEGG" id="slf:JEQ17_48120"/>
<dbReference type="RefSeq" id="WP_200402137.1">
    <property type="nucleotide sequence ID" value="NZ_CP066832.1"/>
</dbReference>
<keyword evidence="2" id="KW-1185">Reference proteome</keyword>
<name>A0A7T7L6Q1_9ACTN</name>
<sequence>MRALAEQKALNPRSVLPGELSEGVRLAPGEVFDISGARAQCPLTAVEAP</sequence>
<protein>
    <submittedName>
        <fullName evidence="1">Uncharacterized protein</fullName>
    </submittedName>
</protein>
<accession>A0A7T7L6Q1</accession>
<organism evidence="1 2">
    <name type="scientific">Streptomyces liliifuscus</name>
    <dbReference type="NCBI Taxonomy" id="2797636"/>
    <lineage>
        <taxon>Bacteria</taxon>
        <taxon>Bacillati</taxon>
        <taxon>Actinomycetota</taxon>
        <taxon>Actinomycetes</taxon>
        <taxon>Kitasatosporales</taxon>
        <taxon>Streptomycetaceae</taxon>
        <taxon>Streptomyces</taxon>
    </lineage>
</organism>
<evidence type="ECO:0000313" key="2">
    <source>
        <dbReference type="Proteomes" id="UP000595636"/>
    </source>
</evidence>
<keyword evidence="1" id="KW-0614">Plasmid</keyword>
<geneLocation type="plasmid" evidence="1 2">
    <name>unnamed1</name>
</geneLocation>
<evidence type="ECO:0000313" key="1">
    <source>
        <dbReference type="EMBL" id="QQM47359.1"/>
    </source>
</evidence>
<proteinExistence type="predicted"/>
<dbReference type="EMBL" id="CP066832">
    <property type="protein sequence ID" value="QQM47359.1"/>
    <property type="molecule type" value="Genomic_DNA"/>
</dbReference>